<dbReference type="OrthoDB" id="37537at2759"/>
<dbReference type="EMBL" id="MU154793">
    <property type="protein sequence ID" value="KAF9487300.1"/>
    <property type="molecule type" value="Genomic_DNA"/>
</dbReference>
<dbReference type="InterPro" id="IPR036812">
    <property type="entry name" value="NAD(P)_OxRdtase_dom_sf"/>
</dbReference>
<protein>
    <submittedName>
        <fullName evidence="3">Aldo/keto reductase</fullName>
    </submittedName>
</protein>
<evidence type="ECO:0000256" key="1">
    <source>
        <dbReference type="ARBA" id="ARBA00023002"/>
    </source>
</evidence>
<dbReference type="Pfam" id="PF00248">
    <property type="entry name" value="Aldo_ket_red"/>
    <property type="match status" value="1"/>
</dbReference>
<keyword evidence="1" id="KW-0560">Oxidoreductase</keyword>
<name>A0A9P6D911_PLEER</name>
<dbReference type="SUPFAM" id="SSF51430">
    <property type="entry name" value="NAD(P)-linked oxidoreductase"/>
    <property type="match status" value="1"/>
</dbReference>
<dbReference type="InterPro" id="IPR020471">
    <property type="entry name" value="AKR"/>
</dbReference>
<sequence length="308" mass="33523">MSLPTCKIGLSEVSAIGFGAMGIAAFYGTTKSNEERFKSSTLSDAYLDSENLIGKWSFKRTGKRSEIFIAMKFGFASDSGRVPDGDPKYVPRASASSLKRLGLDYIDLYYLHIYTTVPIELTVGALAEQVKAGKIKYIGLSECSEATLCRAHAVHPISALQVEYSPFNLEIEDPKIGLFNAAKELSITLIAYSPLSRGLLTGQIRLRSDLAPDDFRLAVPRYSDENFPKNLKLADDLKAIGAKHNATAGQVALAWILAQADHVIPIPGMKKVKYLKENLGALNVLEVREIASAAGKVCVGDRYPTAMQ</sequence>
<keyword evidence="4" id="KW-1185">Reference proteome</keyword>
<feature type="domain" description="NADP-dependent oxidoreductase" evidence="2">
    <location>
        <begin position="44"/>
        <end position="284"/>
    </location>
</feature>
<dbReference type="PANTHER" id="PTHR43625">
    <property type="entry name" value="AFLATOXIN B1 ALDEHYDE REDUCTASE"/>
    <property type="match status" value="1"/>
</dbReference>
<comment type="caution">
    <text evidence="3">The sequence shown here is derived from an EMBL/GenBank/DDBJ whole genome shotgun (WGS) entry which is preliminary data.</text>
</comment>
<evidence type="ECO:0000313" key="3">
    <source>
        <dbReference type="EMBL" id="KAF9487300.1"/>
    </source>
</evidence>
<organism evidence="3 4">
    <name type="scientific">Pleurotus eryngii</name>
    <name type="common">Boletus of the steppes</name>
    <dbReference type="NCBI Taxonomy" id="5323"/>
    <lineage>
        <taxon>Eukaryota</taxon>
        <taxon>Fungi</taxon>
        <taxon>Dikarya</taxon>
        <taxon>Basidiomycota</taxon>
        <taxon>Agaricomycotina</taxon>
        <taxon>Agaricomycetes</taxon>
        <taxon>Agaricomycetidae</taxon>
        <taxon>Agaricales</taxon>
        <taxon>Pleurotineae</taxon>
        <taxon>Pleurotaceae</taxon>
        <taxon>Pleurotus</taxon>
    </lineage>
</organism>
<dbReference type="Proteomes" id="UP000807025">
    <property type="component" value="Unassembled WGS sequence"/>
</dbReference>
<evidence type="ECO:0000313" key="4">
    <source>
        <dbReference type="Proteomes" id="UP000807025"/>
    </source>
</evidence>
<accession>A0A9P6D911</accession>
<gene>
    <name evidence="3" type="ORF">BDN71DRAFT_1485352</name>
</gene>
<dbReference type="PRINTS" id="PR00069">
    <property type="entry name" value="ALDKETRDTASE"/>
</dbReference>
<dbReference type="GO" id="GO:0005737">
    <property type="term" value="C:cytoplasm"/>
    <property type="evidence" value="ECO:0007669"/>
    <property type="project" value="TreeGrafter"/>
</dbReference>
<proteinExistence type="predicted"/>
<dbReference type="InterPro" id="IPR050791">
    <property type="entry name" value="Aldo-Keto_reductase"/>
</dbReference>
<dbReference type="GO" id="GO:0016491">
    <property type="term" value="F:oxidoreductase activity"/>
    <property type="evidence" value="ECO:0007669"/>
    <property type="project" value="UniProtKB-KW"/>
</dbReference>
<evidence type="ECO:0000259" key="2">
    <source>
        <dbReference type="Pfam" id="PF00248"/>
    </source>
</evidence>
<dbReference type="PANTHER" id="PTHR43625:SF40">
    <property type="entry name" value="ALDO-KETO REDUCTASE YAKC [NADP(+)]"/>
    <property type="match status" value="1"/>
</dbReference>
<dbReference type="InterPro" id="IPR023210">
    <property type="entry name" value="NADP_OxRdtase_dom"/>
</dbReference>
<reference evidence="3" key="1">
    <citation type="submission" date="2020-11" db="EMBL/GenBank/DDBJ databases">
        <authorList>
            <consortium name="DOE Joint Genome Institute"/>
            <person name="Ahrendt S."/>
            <person name="Riley R."/>
            <person name="Andreopoulos W."/>
            <person name="Labutti K."/>
            <person name="Pangilinan J."/>
            <person name="Ruiz-Duenas F.J."/>
            <person name="Barrasa J.M."/>
            <person name="Sanchez-Garcia M."/>
            <person name="Camarero S."/>
            <person name="Miyauchi S."/>
            <person name="Serrano A."/>
            <person name="Linde D."/>
            <person name="Babiker R."/>
            <person name="Drula E."/>
            <person name="Ayuso-Fernandez I."/>
            <person name="Pacheco R."/>
            <person name="Padilla G."/>
            <person name="Ferreira P."/>
            <person name="Barriuso J."/>
            <person name="Kellner H."/>
            <person name="Castanera R."/>
            <person name="Alfaro M."/>
            <person name="Ramirez L."/>
            <person name="Pisabarro A.G."/>
            <person name="Kuo A."/>
            <person name="Tritt A."/>
            <person name="Lipzen A."/>
            <person name="He G."/>
            <person name="Yan M."/>
            <person name="Ng V."/>
            <person name="Cullen D."/>
            <person name="Martin F."/>
            <person name="Rosso M.-N."/>
            <person name="Henrissat B."/>
            <person name="Hibbett D."/>
            <person name="Martinez A.T."/>
            <person name="Grigoriev I.V."/>
        </authorList>
    </citation>
    <scope>NUCLEOTIDE SEQUENCE</scope>
    <source>
        <strain evidence="3">ATCC 90797</strain>
    </source>
</reference>
<dbReference type="Gene3D" id="3.20.20.100">
    <property type="entry name" value="NADP-dependent oxidoreductase domain"/>
    <property type="match status" value="1"/>
</dbReference>
<dbReference type="AlphaFoldDB" id="A0A9P6D911"/>